<accession>A0AAE3QSW1</accession>
<dbReference type="Proteomes" id="UP001228581">
    <property type="component" value="Unassembled WGS sequence"/>
</dbReference>
<dbReference type="EMBL" id="JASJOT010000020">
    <property type="protein sequence ID" value="MDJ1496141.1"/>
    <property type="molecule type" value="Genomic_DNA"/>
</dbReference>
<name>A0AAE3QSW1_9BACT</name>
<reference evidence="1 3" key="1">
    <citation type="submission" date="2023-05" db="EMBL/GenBank/DDBJ databases">
        <authorList>
            <person name="Zhang X."/>
        </authorList>
    </citation>
    <scope>NUCLEOTIDE SEQUENCE</scope>
    <source>
        <strain evidence="2 3">DM2B3-1</strain>
        <strain evidence="1">YF14B1</strain>
    </source>
</reference>
<keyword evidence="3" id="KW-1185">Reference proteome</keyword>
<organism evidence="1 4">
    <name type="scientific">Xanthocytophaga flava</name>
    <dbReference type="NCBI Taxonomy" id="3048013"/>
    <lineage>
        <taxon>Bacteria</taxon>
        <taxon>Pseudomonadati</taxon>
        <taxon>Bacteroidota</taxon>
        <taxon>Cytophagia</taxon>
        <taxon>Cytophagales</taxon>
        <taxon>Rhodocytophagaceae</taxon>
        <taxon>Xanthocytophaga</taxon>
    </lineage>
</organism>
<gene>
    <name evidence="1" type="ORF">QNI16_20380</name>
    <name evidence="2" type="ORF">QNI19_24605</name>
</gene>
<dbReference type="EMBL" id="JASJOS010000009">
    <property type="protein sequence ID" value="MDJ1482870.1"/>
    <property type="molecule type" value="Genomic_DNA"/>
</dbReference>
<proteinExistence type="predicted"/>
<dbReference type="Proteomes" id="UP001241110">
    <property type="component" value="Unassembled WGS sequence"/>
</dbReference>
<evidence type="ECO:0000313" key="2">
    <source>
        <dbReference type="EMBL" id="MDJ1496141.1"/>
    </source>
</evidence>
<sequence length="60" mass="7083">MQKSIIVSGIAALHDLMLIIESEVCFMHLPQSWKILFQNETEPLYFILHRIAQYTYVPDF</sequence>
<dbReference type="AlphaFoldDB" id="A0AAE3QSW1"/>
<comment type="caution">
    <text evidence="1">The sequence shown here is derived from an EMBL/GenBank/DDBJ whole genome shotgun (WGS) entry which is preliminary data.</text>
</comment>
<protein>
    <submittedName>
        <fullName evidence="1">Uncharacterized protein</fullName>
    </submittedName>
</protein>
<evidence type="ECO:0000313" key="3">
    <source>
        <dbReference type="Proteomes" id="UP001228581"/>
    </source>
</evidence>
<evidence type="ECO:0000313" key="4">
    <source>
        <dbReference type="Proteomes" id="UP001241110"/>
    </source>
</evidence>
<dbReference type="RefSeq" id="WP_313982263.1">
    <property type="nucleotide sequence ID" value="NZ_JASJOR010000002.1"/>
</dbReference>
<evidence type="ECO:0000313" key="1">
    <source>
        <dbReference type="EMBL" id="MDJ1482870.1"/>
    </source>
</evidence>